<dbReference type="EMBL" id="MU266363">
    <property type="protein sequence ID" value="KAH7927659.1"/>
    <property type="molecule type" value="Genomic_DNA"/>
</dbReference>
<name>A0ACB8BPU7_9AGAM</name>
<accession>A0ACB8BPU7</accession>
<dbReference type="Proteomes" id="UP000790709">
    <property type="component" value="Unassembled WGS sequence"/>
</dbReference>
<keyword evidence="2" id="KW-1185">Reference proteome</keyword>
<organism evidence="1 2">
    <name type="scientific">Leucogyrophana mollusca</name>
    <dbReference type="NCBI Taxonomy" id="85980"/>
    <lineage>
        <taxon>Eukaryota</taxon>
        <taxon>Fungi</taxon>
        <taxon>Dikarya</taxon>
        <taxon>Basidiomycota</taxon>
        <taxon>Agaricomycotina</taxon>
        <taxon>Agaricomycetes</taxon>
        <taxon>Agaricomycetidae</taxon>
        <taxon>Boletales</taxon>
        <taxon>Boletales incertae sedis</taxon>
        <taxon>Leucogyrophana</taxon>
    </lineage>
</organism>
<protein>
    <submittedName>
        <fullName evidence="1">Uncharacterized protein</fullName>
    </submittedName>
</protein>
<comment type="caution">
    <text evidence="1">The sequence shown here is derived from an EMBL/GenBank/DDBJ whole genome shotgun (WGS) entry which is preliminary data.</text>
</comment>
<reference evidence="1" key="1">
    <citation type="journal article" date="2021" name="New Phytol.">
        <title>Evolutionary innovations through gain and loss of genes in the ectomycorrhizal Boletales.</title>
        <authorList>
            <person name="Wu G."/>
            <person name="Miyauchi S."/>
            <person name="Morin E."/>
            <person name="Kuo A."/>
            <person name="Drula E."/>
            <person name="Varga T."/>
            <person name="Kohler A."/>
            <person name="Feng B."/>
            <person name="Cao Y."/>
            <person name="Lipzen A."/>
            <person name="Daum C."/>
            <person name="Hundley H."/>
            <person name="Pangilinan J."/>
            <person name="Johnson J."/>
            <person name="Barry K."/>
            <person name="LaButti K."/>
            <person name="Ng V."/>
            <person name="Ahrendt S."/>
            <person name="Min B."/>
            <person name="Choi I.G."/>
            <person name="Park H."/>
            <person name="Plett J.M."/>
            <person name="Magnuson J."/>
            <person name="Spatafora J.W."/>
            <person name="Nagy L.G."/>
            <person name="Henrissat B."/>
            <person name="Grigoriev I.V."/>
            <person name="Yang Z.L."/>
            <person name="Xu J."/>
            <person name="Martin F.M."/>
        </authorList>
    </citation>
    <scope>NUCLEOTIDE SEQUENCE</scope>
    <source>
        <strain evidence="1">KUC20120723A-06</strain>
    </source>
</reference>
<evidence type="ECO:0000313" key="2">
    <source>
        <dbReference type="Proteomes" id="UP000790709"/>
    </source>
</evidence>
<proteinExistence type="predicted"/>
<sequence>MSMDKHNWTGKGIFGTRISNVPFPSSLFQACAFEFVRVPEHPLAGVCYKLVHVGATLSILFRLARSITDAIENDRSAGRPNSPKPVNAAWSIEVSSSVSYIHLFVATRIIFFISRCTRPLRYIPQIPMRYCILFRGKLMEEQCIVPSSLEEWNLVGVTSPVGTNGSIEVGESELGLSAL</sequence>
<evidence type="ECO:0000313" key="1">
    <source>
        <dbReference type="EMBL" id="KAH7927659.1"/>
    </source>
</evidence>
<gene>
    <name evidence="1" type="ORF">BV22DRAFT_262607</name>
</gene>